<dbReference type="Gramene" id="LPERR09G07240.1">
    <property type="protein sequence ID" value="LPERR09G07240.1"/>
    <property type="gene ID" value="LPERR09G07240"/>
</dbReference>
<reference evidence="11" key="2">
    <citation type="submission" date="2013-12" db="EMBL/GenBank/DDBJ databases">
        <authorList>
            <person name="Yu Y."/>
            <person name="Lee S."/>
            <person name="de Baynast K."/>
            <person name="Wissotski M."/>
            <person name="Liu L."/>
            <person name="Talag J."/>
            <person name="Goicoechea J."/>
            <person name="Angelova A."/>
            <person name="Jetty R."/>
            <person name="Kudrna D."/>
            <person name="Golser W."/>
            <person name="Rivera L."/>
            <person name="Zhang J."/>
            <person name="Wing R."/>
        </authorList>
    </citation>
    <scope>NUCLEOTIDE SEQUENCE</scope>
</reference>
<proteinExistence type="inferred from homology"/>
<evidence type="ECO:0000313" key="10">
    <source>
        <dbReference type="EnsemblPlants" id="LPERR09G07240.1"/>
    </source>
</evidence>
<dbReference type="GO" id="GO:0009751">
    <property type="term" value="P:response to salicylic acid"/>
    <property type="evidence" value="ECO:0007669"/>
    <property type="project" value="EnsemblPlants"/>
</dbReference>
<evidence type="ECO:0000256" key="3">
    <source>
        <dbReference type="ARBA" id="ARBA00023015"/>
    </source>
</evidence>
<evidence type="ECO:0000256" key="1">
    <source>
        <dbReference type="ARBA" id="ARBA00004123"/>
    </source>
</evidence>
<sequence length="297" mass="31818">MDDAGDGDGSSPADSGNAAASPGLLPLFIRSSPVEDLEEKLRRVTEENRRLTGALDAILAGHHHAVGAAPSPQSATTKASSVSTSCAARDDATAAVASTHPAAPTLAAEARPKVRTVRVRADACDNDAINMAEIVKDGYQWRKYGQKVTRDNPYPRAYFRCAFSPSCPVKKKVQRSAEDRSILVATYEGEHNHTMLTQTTKFIDNGCMSHHVGSSLPCSISINSSGRTFTLDMTNQGSGSSIEAVSGQLVMVSPESRRLLVDEVVQMLKNDTEFVEALTNAVATRVEDKSTRPDMLI</sequence>
<dbReference type="GO" id="GO:0009617">
    <property type="term" value="P:response to bacterium"/>
    <property type="evidence" value="ECO:0007669"/>
    <property type="project" value="EnsemblPlants"/>
</dbReference>
<feature type="region of interest" description="Disordered" evidence="8">
    <location>
        <begin position="1"/>
        <end position="24"/>
    </location>
</feature>
<dbReference type="HOGENOM" id="CLU_047067_0_1_1"/>
<protein>
    <recommendedName>
        <fullName evidence="9">WRKY domain-containing protein</fullName>
    </recommendedName>
</protein>
<keyword evidence="7" id="KW-0539">Nucleus</keyword>
<comment type="similarity">
    <text evidence="2">Belongs to the WRKY group II-a family.</text>
</comment>
<dbReference type="InterPro" id="IPR036576">
    <property type="entry name" value="WRKY_dom_sf"/>
</dbReference>
<dbReference type="PROSITE" id="PS50811">
    <property type="entry name" value="WRKY"/>
    <property type="match status" value="1"/>
</dbReference>
<keyword evidence="4" id="KW-0175">Coiled coil</keyword>
<dbReference type="PANTHER" id="PTHR31429:SF84">
    <property type="entry name" value="WRKY TRANSCRIPTION FACTOR WRKY62"/>
    <property type="match status" value="1"/>
</dbReference>
<dbReference type="GO" id="GO:0010200">
    <property type="term" value="P:response to chitin"/>
    <property type="evidence" value="ECO:0007669"/>
    <property type="project" value="EnsemblPlants"/>
</dbReference>
<name>A0A0D9XDS2_9ORYZ</name>
<dbReference type="AlphaFoldDB" id="A0A0D9XDS2"/>
<evidence type="ECO:0000256" key="2">
    <source>
        <dbReference type="ARBA" id="ARBA00008189"/>
    </source>
</evidence>
<dbReference type="SMART" id="SM00774">
    <property type="entry name" value="WRKY"/>
    <property type="match status" value="1"/>
</dbReference>
<dbReference type="GO" id="GO:0003700">
    <property type="term" value="F:DNA-binding transcription factor activity"/>
    <property type="evidence" value="ECO:0007669"/>
    <property type="project" value="InterPro"/>
</dbReference>
<dbReference type="Gene3D" id="2.20.25.80">
    <property type="entry name" value="WRKY domain"/>
    <property type="match status" value="1"/>
</dbReference>
<dbReference type="eggNOG" id="ENOG502QR7M">
    <property type="taxonomic scope" value="Eukaryota"/>
</dbReference>
<dbReference type="EnsemblPlants" id="LPERR09G07240.1">
    <property type="protein sequence ID" value="LPERR09G07240.1"/>
    <property type="gene ID" value="LPERR09G07240"/>
</dbReference>
<evidence type="ECO:0000259" key="9">
    <source>
        <dbReference type="PROSITE" id="PS50811"/>
    </source>
</evidence>
<dbReference type="GO" id="GO:0043565">
    <property type="term" value="F:sequence-specific DNA binding"/>
    <property type="evidence" value="ECO:0007669"/>
    <property type="project" value="InterPro"/>
</dbReference>
<organism evidence="10 11">
    <name type="scientific">Leersia perrieri</name>
    <dbReference type="NCBI Taxonomy" id="77586"/>
    <lineage>
        <taxon>Eukaryota</taxon>
        <taxon>Viridiplantae</taxon>
        <taxon>Streptophyta</taxon>
        <taxon>Embryophyta</taxon>
        <taxon>Tracheophyta</taxon>
        <taxon>Spermatophyta</taxon>
        <taxon>Magnoliopsida</taxon>
        <taxon>Liliopsida</taxon>
        <taxon>Poales</taxon>
        <taxon>Poaceae</taxon>
        <taxon>BOP clade</taxon>
        <taxon>Oryzoideae</taxon>
        <taxon>Oryzeae</taxon>
        <taxon>Oryzinae</taxon>
        <taxon>Leersia</taxon>
    </lineage>
</organism>
<dbReference type="Pfam" id="PF03106">
    <property type="entry name" value="WRKY"/>
    <property type="match status" value="1"/>
</dbReference>
<dbReference type="GO" id="GO:1900425">
    <property type="term" value="P:negative regulation of defense response to bacterium"/>
    <property type="evidence" value="ECO:0007669"/>
    <property type="project" value="EnsemblPlants"/>
</dbReference>
<keyword evidence="3" id="KW-0805">Transcription regulation</keyword>
<feature type="domain" description="WRKY" evidence="9">
    <location>
        <begin position="130"/>
        <end position="196"/>
    </location>
</feature>
<dbReference type="FunFam" id="2.20.25.80:FF:000008">
    <property type="entry name" value="WRKY transcription factor 40"/>
    <property type="match status" value="1"/>
</dbReference>
<evidence type="ECO:0000313" key="11">
    <source>
        <dbReference type="Proteomes" id="UP000032180"/>
    </source>
</evidence>
<keyword evidence="11" id="KW-1185">Reference proteome</keyword>
<evidence type="ECO:0000256" key="7">
    <source>
        <dbReference type="ARBA" id="ARBA00023242"/>
    </source>
</evidence>
<dbReference type="PANTHER" id="PTHR31429">
    <property type="entry name" value="WRKY TRANSCRIPTION FACTOR 36-RELATED"/>
    <property type="match status" value="1"/>
</dbReference>
<dbReference type="GO" id="GO:0009620">
    <property type="term" value="P:response to fungus"/>
    <property type="evidence" value="ECO:0007669"/>
    <property type="project" value="EnsemblPlants"/>
</dbReference>
<reference evidence="10 11" key="1">
    <citation type="submission" date="2012-08" db="EMBL/GenBank/DDBJ databases">
        <title>Oryza genome evolution.</title>
        <authorList>
            <person name="Wing R.A."/>
        </authorList>
    </citation>
    <scope>NUCLEOTIDE SEQUENCE</scope>
</reference>
<evidence type="ECO:0000256" key="5">
    <source>
        <dbReference type="ARBA" id="ARBA00023125"/>
    </source>
</evidence>
<keyword evidence="5" id="KW-0238">DNA-binding</keyword>
<dbReference type="SUPFAM" id="SSF118290">
    <property type="entry name" value="WRKY DNA-binding domain"/>
    <property type="match status" value="1"/>
</dbReference>
<feature type="compositionally biased region" description="Low complexity" evidence="8">
    <location>
        <begin position="9"/>
        <end position="23"/>
    </location>
</feature>
<comment type="subcellular location">
    <subcellularLocation>
        <location evidence="1">Nucleus</location>
    </subcellularLocation>
</comment>
<accession>A0A0D9XDS2</accession>
<evidence type="ECO:0000256" key="6">
    <source>
        <dbReference type="ARBA" id="ARBA00023163"/>
    </source>
</evidence>
<evidence type="ECO:0000256" key="8">
    <source>
        <dbReference type="SAM" id="MobiDB-lite"/>
    </source>
</evidence>
<reference evidence="10" key="3">
    <citation type="submission" date="2015-04" db="UniProtKB">
        <authorList>
            <consortium name="EnsemblPlants"/>
        </authorList>
    </citation>
    <scope>IDENTIFICATION</scope>
</reference>
<dbReference type="InterPro" id="IPR044810">
    <property type="entry name" value="WRKY_plant"/>
</dbReference>
<dbReference type="GO" id="GO:0005634">
    <property type="term" value="C:nucleus"/>
    <property type="evidence" value="ECO:0007669"/>
    <property type="project" value="UniProtKB-SubCell"/>
</dbReference>
<keyword evidence="6" id="KW-0804">Transcription</keyword>
<dbReference type="InterPro" id="IPR003657">
    <property type="entry name" value="WRKY_dom"/>
</dbReference>
<evidence type="ECO:0000256" key="4">
    <source>
        <dbReference type="ARBA" id="ARBA00023054"/>
    </source>
</evidence>
<dbReference type="STRING" id="77586.A0A0D9XDS2"/>
<dbReference type="Proteomes" id="UP000032180">
    <property type="component" value="Chromosome 9"/>
</dbReference>